<keyword evidence="2" id="KW-1185">Reference proteome</keyword>
<comment type="caution">
    <text evidence="1">The sequence shown here is derived from an EMBL/GenBank/DDBJ whole genome shotgun (WGS) entry which is preliminary data.</text>
</comment>
<accession>A0AAV7J6L7</accession>
<sequence length="89" mass="10265">MDSVSPVDFDKSFSPIFLDLSPRNIKKKTRRFNMPDVLQPSNDGQLIFRGLMSSVEQDRKQELYIMKKIIDFSEKLPAKSSATKLIPFI</sequence>
<dbReference type="Proteomes" id="UP000826195">
    <property type="component" value="Unassembled WGS sequence"/>
</dbReference>
<dbReference type="EMBL" id="JAHXZJ010000001">
    <property type="protein sequence ID" value="KAH0567914.1"/>
    <property type="molecule type" value="Genomic_DNA"/>
</dbReference>
<proteinExistence type="predicted"/>
<dbReference type="AlphaFoldDB" id="A0AAV7J6L7"/>
<evidence type="ECO:0000313" key="1">
    <source>
        <dbReference type="EMBL" id="KAH0567914.1"/>
    </source>
</evidence>
<name>A0AAV7J6L7_COTGL</name>
<gene>
    <name evidence="1" type="ORF">KQX54_016102</name>
</gene>
<organism evidence="1 2">
    <name type="scientific">Cotesia glomerata</name>
    <name type="common">Lepidopteran parasitic wasp</name>
    <name type="synonym">Apanteles glomeratus</name>
    <dbReference type="NCBI Taxonomy" id="32391"/>
    <lineage>
        <taxon>Eukaryota</taxon>
        <taxon>Metazoa</taxon>
        <taxon>Ecdysozoa</taxon>
        <taxon>Arthropoda</taxon>
        <taxon>Hexapoda</taxon>
        <taxon>Insecta</taxon>
        <taxon>Pterygota</taxon>
        <taxon>Neoptera</taxon>
        <taxon>Endopterygota</taxon>
        <taxon>Hymenoptera</taxon>
        <taxon>Apocrita</taxon>
        <taxon>Ichneumonoidea</taxon>
        <taxon>Braconidae</taxon>
        <taxon>Microgastrinae</taxon>
        <taxon>Cotesia</taxon>
    </lineage>
</organism>
<reference evidence="1 2" key="1">
    <citation type="journal article" date="2021" name="J. Hered.">
        <title>A chromosome-level genome assembly of the parasitoid wasp, Cotesia glomerata (Hymenoptera: Braconidae).</title>
        <authorList>
            <person name="Pinto B.J."/>
            <person name="Weis J.J."/>
            <person name="Gamble T."/>
            <person name="Ode P.J."/>
            <person name="Paul R."/>
            <person name="Zaspel J.M."/>
        </authorList>
    </citation>
    <scope>NUCLEOTIDE SEQUENCE [LARGE SCALE GENOMIC DNA]</scope>
    <source>
        <strain evidence="1">CgM1</strain>
    </source>
</reference>
<evidence type="ECO:0000313" key="2">
    <source>
        <dbReference type="Proteomes" id="UP000826195"/>
    </source>
</evidence>
<protein>
    <submittedName>
        <fullName evidence="1">Uncharacterized protein</fullName>
    </submittedName>
</protein>